<dbReference type="InterPro" id="IPR031165">
    <property type="entry name" value="GNAT_YJDJ"/>
</dbReference>
<dbReference type="Pfam" id="PF14542">
    <property type="entry name" value="Acetyltransf_CG"/>
    <property type="match status" value="1"/>
</dbReference>
<reference evidence="6" key="1">
    <citation type="submission" date="2021-04" db="EMBL/GenBank/DDBJ databases">
        <authorList>
            <person name="Chebbi M.A.C M."/>
        </authorList>
    </citation>
    <scope>NUCLEOTIDE SEQUENCE</scope>
</reference>
<proteinExistence type="inferred from homology"/>
<dbReference type="Proteomes" id="UP000786811">
    <property type="component" value="Unassembled WGS sequence"/>
</dbReference>
<gene>
    <name evidence="6" type="ORF">HICCMSTLAB_LOCUS4792</name>
</gene>
<dbReference type="PANTHER" id="PTHR31435">
    <property type="entry name" value="PROTEIN NATD1"/>
    <property type="match status" value="1"/>
</dbReference>
<organism evidence="6 7">
    <name type="scientific">Cotesia congregata</name>
    <name type="common">Parasitoid wasp</name>
    <name type="synonym">Apanteles congregatus</name>
    <dbReference type="NCBI Taxonomy" id="51543"/>
    <lineage>
        <taxon>Eukaryota</taxon>
        <taxon>Metazoa</taxon>
        <taxon>Ecdysozoa</taxon>
        <taxon>Arthropoda</taxon>
        <taxon>Hexapoda</taxon>
        <taxon>Insecta</taxon>
        <taxon>Pterygota</taxon>
        <taxon>Neoptera</taxon>
        <taxon>Endopterygota</taxon>
        <taxon>Hymenoptera</taxon>
        <taxon>Apocrita</taxon>
        <taxon>Ichneumonoidea</taxon>
        <taxon>Braconidae</taxon>
        <taxon>Microgastrinae</taxon>
        <taxon>Cotesia</taxon>
    </lineage>
</organism>
<dbReference type="Gene3D" id="3.40.630.30">
    <property type="match status" value="1"/>
</dbReference>
<dbReference type="GO" id="GO:0016747">
    <property type="term" value="F:acyltransferase activity, transferring groups other than amino-acyl groups"/>
    <property type="evidence" value="ECO:0007669"/>
    <property type="project" value="InterPro"/>
</dbReference>
<keyword evidence="7" id="KW-1185">Reference proteome</keyword>
<comment type="similarity">
    <text evidence="1">Belongs to the NATD1 family.</text>
</comment>
<evidence type="ECO:0000256" key="3">
    <source>
        <dbReference type="ARBA" id="ARBA00031876"/>
    </source>
</evidence>
<evidence type="ECO:0000259" key="5">
    <source>
        <dbReference type="PROSITE" id="PS51729"/>
    </source>
</evidence>
<evidence type="ECO:0000313" key="6">
    <source>
        <dbReference type="EMBL" id="CAG5088299.1"/>
    </source>
</evidence>
<accession>A0A8J2MF34</accession>
<dbReference type="InterPro" id="IPR016181">
    <property type="entry name" value="Acyl_CoA_acyltransferase"/>
</dbReference>
<dbReference type="EMBL" id="CAJNRD030001119">
    <property type="protein sequence ID" value="CAG5088299.1"/>
    <property type="molecule type" value="Genomic_DNA"/>
</dbReference>
<evidence type="ECO:0000259" key="4">
    <source>
        <dbReference type="PROSITE" id="PS51186"/>
    </source>
</evidence>
<dbReference type="OrthoDB" id="74247at2759"/>
<evidence type="ECO:0000256" key="1">
    <source>
        <dbReference type="ARBA" id="ARBA00006233"/>
    </source>
</evidence>
<dbReference type="AlphaFoldDB" id="A0A8J2MF34"/>
<protein>
    <recommendedName>
        <fullName evidence="2">Protein NATD1</fullName>
    </recommendedName>
    <alternativeName>
        <fullName evidence="3">N-acetyltransferase domain-containing protein 1</fullName>
    </alternativeName>
</protein>
<dbReference type="PROSITE" id="PS51186">
    <property type="entry name" value="GNAT"/>
    <property type="match status" value="1"/>
</dbReference>
<feature type="domain" description="N-acetyltransferase" evidence="4">
    <location>
        <begin position="1"/>
        <end position="122"/>
    </location>
</feature>
<comment type="caution">
    <text evidence="6">The sequence shown here is derived from an EMBL/GenBank/DDBJ whole genome shotgun (WGS) entry which is preliminary data.</text>
</comment>
<dbReference type="CDD" id="cd04301">
    <property type="entry name" value="NAT_SF"/>
    <property type="match status" value="1"/>
</dbReference>
<dbReference type="PANTHER" id="PTHR31435:SF9">
    <property type="entry name" value="PROTEIN NATD1"/>
    <property type="match status" value="1"/>
</dbReference>
<feature type="domain" description="N-acetyltransferase" evidence="5">
    <location>
        <begin position="25"/>
        <end position="113"/>
    </location>
</feature>
<evidence type="ECO:0000256" key="2">
    <source>
        <dbReference type="ARBA" id="ARBA00020243"/>
    </source>
</evidence>
<dbReference type="InterPro" id="IPR045057">
    <property type="entry name" value="Gcn5-rel_NAT"/>
</dbReference>
<sequence length="122" mass="14361">MNTSTLFISHFSRIIIQTRCLFGVHHNPKRQIFYIKLNNNERATLLYKKNDNILDIKSVYVPEEYENRGIARLLAEAAFTYAIKENFNLILTCKYTQRVYEKIKSPELEDRVIGPLNLLKPL</sequence>
<name>A0A8J2MF34_COTCN</name>
<dbReference type="InterPro" id="IPR000182">
    <property type="entry name" value="GNAT_dom"/>
</dbReference>
<dbReference type="PROSITE" id="PS51729">
    <property type="entry name" value="GNAT_YJDJ"/>
    <property type="match status" value="1"/>
</dbReference>
<evidence type="ECO:0000313" key="7">
    <source>
        <dbReference type="Proteomes" id="UP000786811"/>
    </source>
</evidence>
<dbReference type="SUPFAM" id="SSF55729">
    <property type="entry name" value="Acyl-CoA N-acyltransferases (Nat)"/>
    <property type="match status" value="1"/>
</dbReference>